<dbReference type="InterPro" id="IPR001647">
    <property type="entry name" value="HTH_TetR"/>
</dbReference>
<evidence type="ECO:0000256" key="4">
    <source>
        <dbReference type="PROSITE-ProRule" id="PRU00335"/>
    </source>
</evidence>
<sequence>MRRAARTRAALKLAALEILSEDDLSSLTIAAVTGRAGVAVGTFYVHFNGTRDLALEVFSEFAAVDIAPAMPEGGTLPDLYTGMKATFVEIVRTFRRRRKLFRSLFQMKRQDDAANAVWLGLTASWADALSAIARKHDPGPMPQGFNSFVGHATTAFADEIMTRIYIDEIFGPEFPGDPSNDEVVAEWLAFARHRMLFGMDPDPKLLAAPPPPAVR</sequence>
<keyword evidence="2 4" id="KW-0238">DNA-binding</keyword>
<dbReference type="RefSeq" id="WP_269906859.1">
    <property type="nucleotide sequence ID" value="NZ_JAPFQA010000009.1"/>
</dbReference>
<evidence type="ECO:0000313" key="6">
    <source>
        <dbReference type="EMBL" id="MCZ8546501.1"/>
    </source>
</evidence>
<comment type="caution">
    <text evidence="6">The sequence shown here is derived from an EMBL/GenBank/DDBJ whole genome shotgun (WGS) entry which is preliminary data.</text>
</comment>
<dbReference type="PROSITE" id="PS50977">
    <property type="entry name" value="HTH_TETR_2"/>
    <property type="match status" value="1"/>
</dbReference>
<dbReference type="Proteomes" id="UP001152178">
    <property type="component" value="Unassembled WGS sequence"/>
</dbReference>
<keyword evidence="1" id="KW-0805">Transcription regulation</keyword>
<reference evidence="6" key="1">
    <citation type="submission" date="2022-11" db="EMBL/GenBank/DDBJ databases">
        <authorList>
            <person name="Coimbra C."/>
        </authorList>
    </citation>
    <scope>NUCLEOTIDE SEQUENCE</scope>
    <source>
        <strain evidence="6">Jales19</strain>
    </source>
</reference>
<dbReference type="SUPFAM" id="SSF46689">
    <property type="entry name" value="Homeodomain-like"/>
    <property type="match status" value="1"/>
</dbReference>
<protein>
    <submittedName>
        <fullName evidence="6">TetR/AcrR family transcriptional regulator</fullName>
    </submittedName>
</protein>
<dbReference type="InterPro" id="IPR009057">
    <property type="entry name" value="Homeodomain-like_sf"/>
</dbReference>
<dbReference type="Pfam" id="PF00440">
    <property type="entry name" value="TetR_N"/>
    <property type="match status" value="1"/>
</dbReference>
<accession>A0ABT4QY40</accession>
<evidence type="ECO:0000313" key="7">
    <source>
        <dbReference type="Proteomes" id="UP001152178"/>
    </source>
</evidence>
<evidence type="ECO:0000256" key="1">
    <source>
        <dbReference type="ARBA" id="ARBA00023015"/>
    </source>
</evidence>
<feature type="domain" description="HTH tetR-type" evidence="5">
    <location>
        <begin position="5"/>
        <end position="65"/>
    </location>
</feature>
<dbReference type="PANTHER" id="PTHR30055">
    <property type="entry name" value="HTH-TYPE TRANSCRIPTIONAL REGULATOR RUTR"/>
    <property type="match status" value="1"/>
</dbReference>
<keyword evidence="3" id="KW-0804">Transcription</keyword>
<feature type="DNA-binding region" description="H-T-H motif" evidence="4">
    <location>
        <begin position="28"/>
        <end position="47"/>
    </location>
</feature>
<name>A0ABT4QY40_9HYPH</name>
<dbReference type="PANTHER" id="PTHR30055:SF234">
    <property type="entry name" value="HTH-TYPE TRANSCRIPTIONAL REGULATOR BETI"/>
    <property type="match status" value="1"/>
</dbReference>
<evidence type="ECO:0000256" key="2">
    <source>
        <dbReference type="ARBA" id="ARBA00023125"/>
    </source>
</evidence>
<organism evidence="6 7">
    <name type="scientific">Mesorhizobium qingshengii</name>
    <dbReference type="NCBI Taxonomy" id="1165689"/>
    <lineage>
        <taxon>Bacteria</taxon>
        <taxon>Pseudomonadati</taxon>
        <taxon>Pseudomonadota</taxon>
        <taxon>Alphaproteobacteria</taxon>
        <taxon>Hyphomicrobiales</taxon>
        <taxon>Phyllobacteriaceae</taxon>
        <taxon>Mesorhizobium</taxon>
    </lineage>
</organism>
<dbReference type="InterPro" id="IPR050109">
    <property type="entry name" value="HTH-type_TetR-like_transc_reg"/>
</dbReference>
<keyword evidence="7" id="KW-1185">Reference proteome</keyword>
<evidence type="ECO:0000256" key="3">
    <source>
        <dbReference type="ARBA" id="ARBA00023163"/>
    </source>
</evidence>
<dbReference type="Gene3D" id="1.10.10.60">
    <property type="entry name" value="Homeodomain-like"/>
    <property type="match status" value="1"/>
</dbReference>
<gene>
    <name evidence="6" type="ORF">OOJ09_20125</name>
</gene>
<dbReference type="EMBL" id="JAPFQA010000009">
    <property type="protein sequence ID" value="MCZ8546501.1"/>
    <property type="molecule type" value="Genomic_DNA"/>
</dbReference>
<proteinExistence type="predicted"/>
<evidence type="ECO:0000259" key="5">
    <source>
        <dbReference type="PROSITE" id="PS50977"/>
    </source>
</evidence>
<dbReference type="Gene3D" id="1.10.357.10">
    <property type="entry name" value="Tetracycline Repressor, domain 2"/>
    <property type="match status" value="1"/>
</dbReference>